<keyword evidence="1" id="KW-0732">Signal</keyword>
<evidence type="ECO:0000256" key="1">
    <source>
        <dbReference type="SAM" id="SignalP"/>
    </source>
</evidence>
<evidence type="ECO:0000313" key="3">
    <source>
        <dbReference type="Proteomes" id="UP000539372"/>
    </source>
</evidence>
<comment type="caution">
    <text evidence="2">The sequence shown here is derived from an EMBL/GenBank/DDBJ whole genome shotgun (WGS) entry which is preliminary data.</text>
</comment>
<name>A0A7Y0DXG3_9PROT</name>
<reference evidence="2 3" key="1">
    <citation type="submission" date="2020-04" db="EMBL/GenBank/DDBJ databases">
        <title>Rhodospirillaceae bacterium KN72 isolated from deep sea.</title>
        <authorList>
            <person name="Zhang D.-C."/>
        </authorList>
    </citation>
    <scope>NUCLEOTIDE SEQUENCE [LARGE SCALE GENOMIC DNA]</scope>
    <source>
        <strain evidence="2 3">KN72</strain>
    </source>
</reference>
<accession>A0A7Y0DXG3</accession>
<dbReference type="AlphaFoldDB" id="A0A7Y0DXG3"/>
<evidence type="ECO:0000313" key="2">
    <source>
        <dbReference type="EMBL" id="NMM43365.1"/>
    </source>
</evidence>
<gene>
    <name evidence="2" type="ORF">HH303_02665</name>
</gene>
<evidence type="ECO:0008006" key="4">
    <source>
        <dbReference type="Google" id="ProtNLM"/>
    </source>
</evidence>
<dbReference type="InterPro" id="IPR045767">
    <property type="entry name" value="DUF6134"/>
</dbReference>
<dbReference type="EMBL" id="JABBNT010000001">
    <property type="protein sequence ID" value="NMM43365.1"/>
    <property type="molecule type" value="Genomic_DNA"/>
</dbReference>
<feature type="chain" id="PRO_5031148082" description="DUF3108 domain-containing protein" evidence="1">
    <location>
        <begin position="23"/>
        <end position="244"/>
    </location>
</feature>
<dbReference type="Proteomes" id="UP000539372">
    <property type="component" value="Unassembled WGS sequence"/>
</dbReference>
<dbReference type="RefSeq" id="WP_169623648.1">
    <property type="nucleotide sequence ID" value="NZ_JABBNT010000001.1"/>
</dbReference>
<feature type="signal peptide" evidence="1">
    <location>
        <begin position="1"/>
        <end position="22"/>
    </location>
</feature>
<organism evidence="2 3">
    <name type="scientific">Pacificispira spongiicola</name>
    <dbReference type="NCBI Taxonomy" id="2729598"/>
    <lineage>
        <taxon>Bacteria</taxon>
        <taxon>Pseudomonadati</taxon>
        <taxon>Pseudomonadota</taxon>
        <taxon>Alphaproteobacteria</taxon>
        <taxon>Rhodospirillales</taxon>
        <taxon>Rhodospirillaceae</taxon>
        <taxon>Pacificispira</taxon>
    </lineage>
</organism>
<dbReference type="Pfam" id="PF19630">
    <property type="entry name" value="DUF6134"/>
    <property type="match status" value="1"/>
</dbReference>
<proteinExistence type="predicted"/>
<sequence>MVSVRRTGIAVFAFWAGLCALAAPVAAYGGKPAGGRADQVAALYGDRIAFDVFRNGSPVGSHTVLFRDTPEGLHVDVDFRVDITMLGLTVYEYRYRSKALWRDGWLDAITATVDDDGDFSEIRAVKDGGRFRIEAGSEAGIADAPLFPTNHWNADVLTQSRVLNTLTGTVADVTIDTVGREDVATERGLVSATHYTYSGDVEAEVWYDDAGRWVRLRFKGPDGSDFDYRCRLCQGMTVGSAAND</sequence>
<protein>
    <recommendedName>
        <fullName evidence="4">DUF3108 domain-containing protein</fullName>
    </recommendedName>
</protein>
<keyword evidence="3" id="KW-1185">Reference proteome</keyword>